<reference evidence="2" key="1">
    <citation type="submission" date="2007-07" db="EMBL/GenBank/DDBJ databases">
        <title>PCAP assembly of the Caenorhabditis remanei genome.</title>
        <authorList>
            <consortium name="The Caenorhabditis remanei Sequencing Consortium"/>
            <person name="Wilson R.K."/>
        </authorList>
    </citation>
    <scope>NUCLEOTIDE SEQUENCE [LARGE SCALE GENOMIC DNA]</scope>
    <source>
        <strain evidence="2">PB4641</strain>
    </source>
</reference>
<gene>
    <name evidence="2" type="ORF">CRE_11795</name>
</gene>
<evidence type="ECO:0000313" key="3">
    <source>
        <dbReference type="Proteomes" id="UP000008281"/>
    </source>
</evidence>
<protein>
    <submittedName>
        <fullName evidence="2">Uncharacterized protein</fullName>
    </submittedName>
</protein>
<dbReference type="AlphaFoldDB" id="E3M4Q4"/>
<evidence type="ECO:0000313" key="2">
    <source>
        <dbReference type="EMBL" id="EFO91630.1"/>
    </source>
</evidence>
<dbReference type="HOGENOM" id="CLU_834809_0_0_1"/>
<proteinExistence type="predicted"/>
<feature type="region of interest" description="Disordered" evidence="1">
    <location>
        <begin position="1"/>
        <end position="46"/>
    </location>
</feature>
<dbReference type="InParanoid" id="E3M4Q4"/>
<keyword evidence="3" id="KW-1185">Reference proteome</keyword>
<dbReference type="Proteomes" id="UP000008281">
    <property type="component" value="Unassembled WGS sequence"/>
</dbReference>
<name>E3M4Q4_CAERE</name>
<organism evidence="3">
    <name type="scientific">Caenorhabditis remanei</name>
    <name type="common">Caenorhabditis vulgaris</name>
    <dbReference type="NCBI Taxonomy" id="31234"/>
    <lineage>
        <taxon>Eukaryota</taxon>
        <taxon>Metazoa</taxon>
        <taxon>Ecdysozoa</taxon>
        <taxon>Nematoda</taxon>
        <taxon>Chromadorea</taxon>
        <taxon>Rhabditida</taxon>
        <taxon>Rhabditina</taxon>
        <taxon>Rhabditomorpha</taxon>
        <taxon>Rhabditoidea</taxon>
        <taxon>Rhabditidae</taxon>
        <taxon>Peloderinae</taxon>
        <taxon>Caenorhabditis</taxon>
    </lineage>
</organism>
<sequence>MVKKQTEDIQKTVSDPSFPEKIDDFTNENTGKLIESGSKRSQKRTQTDVITVHLHKRRRVEVSEQLIDASQRERTSTSHGQRFNQYAPTLSQVSNAMVLDPTTATSTSDLSKPIQSAPALLKSSKQLAASASSQRNDVFPQLLVSPLPHPDCFRNIIHNSPISVRSCRLKWAYHTLENNCVDGTIRVLLKQNHINKLEQSNGLQLASKAFILNHLLDSAFSIVNRRVAPTITLDDNREISTKEFVLLFNDSLYESWNELLSEISASTSDPHLSKPFSVNDYSFFRKHALFDVDLMINNEDYRVHHLKYLNCCRFSLQMNEDMERIMGWFTKFV</sequence>
<evidence type="ECO:0000256" key="1">
    <source>
        <dbReference type="SAM" id="MobiDB-lite"/>
    </source>
</evidence>
<dbReference type="EMBL" id="DS268424">
    <property type="protein sequence ID" value="EFO91630.1"/>
    <property type="molecule type" value="Genomic_DNA"/>
</dbReference>
<accession>E3M4Q4</accession>
<feature type="compositionally biased region" description="Basic and acidic residues" evidence="1">
    <location>
        <begin position="1"/>
        <end position="10"/>
    </location>
</feature>